<dbReference type="SUPFAM" id="SSF51182">
    <property type="entry name" value="RmlC-like cupins"/>
    <property type="match status" value="1"/>
</dbReference>
<dbReference type="RefSeq" id="WP_267151839.1">
    <property type="nucleotide sequence ID" value="NZ_JAPMLT010000005.1"/>
</dbReference>
<dbReference type="EMBL" id="JAPMLT010000005">
    <property type="protein sequence ID" value="MCX7570589.1"/>
    <property type="molecule type" value="Genomic_DNA"/>
</dbReference>
<dbReference type="InterPro" id="IPR014710">
    <property type="entry name" value="RmlC-like_jellyroll"/>
</dbReference>
<evidence type="ECO:0000313" key="2">
    <source>
        <dbReference type="EMBL" id="MCX7570589.1"/>
    </source>
</evidence>
<dbReference type="Gene3D" id="2.60.120.10">
    <property type="entry name" value="Jelly Rolls"/>
    <property type="match status" value="1"/>
</dbReference>
<gene>
    <name evidence="2" type="ORF">OS242_11500</name>
</gene>
<dbReference type="Proteomes" id="UP001208017">
    <property type="component" value="Unassembled WGS sequence"/>
</dbReference>
<feature type="domain" description="Cupin type-2" evidence="1">
    <location>
        <begin position="52"/>
        <end position="105"/>
    </location>
</feature>
<dbReference type="InterPro" id="IPR013096">
    <property type="entry name" value="Cupin_2"/>
</dbReference>
<keyword evidence="3" id="KW-1185">Reference proteome</keyword>
<organism evidence="2 3">
    <name type="scientific">Tumebacillus lacus</name>
    <dbReference type="NCBI Taxonomy" id="2995335"/>
    <lineage>
        <taxon>Bacteria</taxon>
        <taxon>Bacillati</taxon>
        <taxon>Bacillota</taxon>
        <taxon>Bacilli</taxon>
        <taxon>Bacillales</taxon>
        <taxon>Alicyclobacillaceae</taxon>
        <taxon>Tumebacillus</taxon>
    </lineage>
</organism>
<dbReference type="InterPro" id="IPR011051">
    <property type="entry name" value="RmlC_Cupin_sf"/>
</dbReference>
<protein>
    <submittedName>
        <fullName evidence="2">Cupin domain-containing protein</fullName>
    </submittedName>
</protein>
<dbReference type="Pfam" id="PF07883">
    <property type="entry name" value="Cupin_2"/>
    <property type="match status" value="1"/>
</dbReference>
<proteinExistence type="predicted"/>
<accession>A0ABT3X775</accession>
<evidence type="ECO:0000313" key="3">
    <source>
        <dbReference type="Proteomes" id="UP001208017"/>
    </source>
</evidence>
<reference evidence="2 3" key="1">
    <citation type="submission" date="2022-11" db="EMBL/GenBank/DDBJ databases">
        <title>Study of microbial diversity in lake waters.</title>
        <authorList>
            <person name="Zhang J."/>
        </authorList>
    </citation>
    <scope>NUCLEOTIDE SEQUENCE [LARGE SCALE GENOMIC DNA]</scope>
    <source>
        <strain evidence="2 3">DT12</strain>
    </source>
</reference>
<evidence type="ECO:0000259" key="1">
    <source>
        <dbReference type="Pfam" id="PF07883"/>
    </source>
</evidence>
<comment type="caution">
    <text evidence="2">The sequence shown here is derived from an EMBL/GenBank/DDBJ whole genome shotgun (WGS) entry which is preliminary data.</text>
</comment>
<name>A0ABT3X775_9BACL</name>
<sequence length="110" mass="11864">MNRAETVFNNPSYGDNGVGKVNNFTGADLTTNTYYCKTGQTIDATSAAIGDHVYIVHQGEGQCILNNGSEEAINVAPGSIVYIPSGVDFRMTNTGMEDMVCTEVYHPSQY</sequence>